<feature type="region of interest" description="Disordered" evidence="1">
    <location>
        <begin position="144"/>
        <end position="191"/>
    </location>
</feature>
<feature type="region of interest" description="Disordered" evidence="1">
    <location>
        <begin position="107"/>
        <end position="126"/>
    </location>
</feature>
<organism evidence="2">
    <name type="scientific">Rhizobium phage LG08</name>
    <dbReference type="NCBI Taxonomy" id="3129229"/>
    <lineage>
        <taxon>Viruses</taxon>
        <taxon>Duplodnaviria</taxon>
        <taxon>Heunggongvirae</taxon>
        <taxon>Uroviricota</taxon>
        <taxon>Caudoviricetes</taxon>
    </lineage>
</organism>
<reference evidence="2" key="1">
    <citation type="submission" date="2024-03" db="EMBL/GenBank/DDBJ databases">
        <authorList>
            <person name="Chantapakul B."/>
            <person name="Wang S."/>
        </authorList>
    </citation>
    <scope>NUCLEOTIDE SEQUENCE</scope>
</reference>
<gene>
    <name evidence="2" type="ORF">LDCGVIBL_CDS0003</name>
</gene>
<name>A0AAU8HY38_9CAUD</name>
<dbReference type="EMBL" id="PP429226">
    <property type="protein sequence ID" value="XCI77361.1"/>
    <property type="molecule type" value="Genomic_DNA"/>
</dbReference>
<evidence type="ECO:0000256" key="1">
    <source>
        <dbReference type="SAM" id="MobiDB-lite"/>
    </source>
</evidence>
<accession>A0AAU8HY38</accession>
<feature type="compositionally biased region" description="Basic and acidic residues" evidence="1">
    <location>
        <begin position="111"/>
        <end position="126"/>
    </location>
</feature>
<keyword evidence="2" id="KW-0255">Endonuclease</keyword>
<keyword evidence="2" id="KW-0540">Nuclease</keyword>
<feature type="compositionally biased region" description="Basic and acidic residues" evidence="1">
    <location>
        <begin position="162"/>
        <end position="176"/>
    </location>
</feature>
<dbReference type="GO" id="GO:0004519">
    <property type="term" value="F:endonuclease activity"/>
    <property type="evidence" value="ECO:0007669"/>
    <property type="project" value="UniProtKB-KW"/>
</dbReference>
<sequence length="251" mass="29195">MSSKYEKPYCVYITVYTGNKLPPFYIGKGTISKIEKGYRGSVGSGRYKKIWREEKKNNPHLFRIKIHKSFEIEDEAYAYEKSMLEHFDAHKSPLFINMAINGEKFNFSGGKHSEESRRKIGESNSEKWRNDEFRERASGNIRKAVLKSYKTDPERKRKLAKSQKENYDANPERSKGQSDNAKSQWDDPAIRDKMSKAIKKKGLIMSPSGEIIEVEGYWEFCQKYSLGYAGATAVIKGKRDEFRGWRKVEQE</sequence>
<protein>
    <submittedName>
        <fullName evidence="2">HNH endonuclease</fullName>
    </submittedName>
</protein>
<keyword evidence="2" id="KW-0378">Hydrolase</keyword>
<evidence type="ECO:0000313" key="2">
    <source>
        <dbReference type="EMBL" id="XCI77361.1"/>
    </source>
</evidence>
<proteinExistence type="predicted"/>